<dbReference type="SUPFAM" id="SSF56300">
    <property type="entry name" value="Metallo-dependent phosphatases"/>
    <property type="match status" value="1"/>
</dbReference>
<dbReference type="AlphaFoldDB" id="A0A4V6I654"/>
<dbReference type="PANTHER" id="PTHR42988">
    <property type="entry name" value="PHOSPHOHYDROLASE"/>
    <property type="match status" value="1"/>
</dbReference>
<feature type="signal peptide" evidence="5">
    <location>
        <begin position="1"/>
        <end position="25"/>
    </location>
</feature>
<feature type="chain" id="PRO_5020849523" evidence="5">
    <location>
        <begin position="26"/>
        <end position="445"/>
    </location>
</feature>
<comment type="similarity">
    <text evidence="4">Belongs to the cyclic nucleotide phosphodiesterase class-III family.</text>
</comment>
<keyword evidence="1" id="KW-0479">Metal-binding</keyword>
<evidence type="ECO:0000313" key="7">
    <source>
        <dbReference type="EMBL" id="TLE10886.1"/>
    </source>
</evidence>
<keyword evidence="2" id="KW-0378">Hydrolase</keyword>
<dbReference type="InterPro" id="IPR050884">
    <property type="entry name" value="CNP_phosphodiesterase-III"/>
</dbReference>
<evidence type="ECO:0000256" key="1">
    <source>
        <dbReference type="ARBA" id="ARBA00022723"/>
    </source>
</evidence>
<dbReference type="Proteomes" id="UP000029857">
    <property type="component" value="Unassembled WGS sequence"/>
</dbReference>
<reference evidence="7 8" key="1">
    <citation type="journal article" date="2014" name="Genome Announc.">
        <title>Draft genome sequences of eight enterohepatic helicobacter species isolated from both laboratory and wild rodents.</title>
        <authorList>
            <person name="Sheh A."/>
            <person name="Shen Z."/>
            <person name="Fox J.G."/>
        </authorList>
    </citation>
    <scope>NUCLEOTIDE SEQUENCE [LARGE SCALE GENOMIC DNA]</scope>
    <source>
        <strain evidence="7 8">ATCC 49320</strain>
    </source>
</reference>
<dbReference type="Gene3D" id="3.60.21.10">
    <property type="match status" value="1"/>
</dbReference>
<protein>
    <submittedName>
        <fullName evidence="7">Metallophosphoesterase</fullName>
    </submittedName>
</protein>
<accession>A0A4V6I654</accession>
<dbReference type="RefSeq" id="WP_052100018.1">
    <property type="nucleotide sequence ID" value="NZ_FZMS01000006.1"/>
</dbReference>
<name>A0A4V6I654_9HELI</name>
<evidence type="ECO:0000256" key="3">
    <source>
        <dbReference type="ARBA" id="ARBA00023004"/>
    </source>
</evidence>
<dbReference type="InterPro" id="IPR029052">
    <property type="entry name" value="Metallo-depent_PP-like"/>
</dbReference>
<organism evidence="7 8">
    <name type="scientific">Helicobacter bilis</name>
    <dbReference type="NCBI Taxonomy" id="37372"/>
    <lineage>
        <taxon>Bacteria</taxon>
        <taxon>Pseudomonadati</taxon>
        <taxon>Campylobacterota</taxon>
        <taxon>Epsilonproteobacteria</taxon>
        <taxon>Campylobacterales</taxon>
        <taxon>Helicobacteraceae</taxon>
        <taxon>Helicobacter</taxon>
    </lineage>
</organism>
<dbReference type="GO" id="GO:0046872">
    <property type="term" value="F:metal ion binding"/>
    <property type="evidence" value="ECO:0007669"/>
    <property type="project" value="UniProtKB-KW"/>
</dbReference>
<dbReference type="PANTHER" id="PTHR42988:SF2">
    <property type="entry name" value="CYCLIC NUCLEOTIDE PHOSPHODIESTERASE CBUA0032-RELATED"/>
    <property type="match status" value="1"/>
</dbReference>
<dbReference type="EMBL" id="JRPJ02000011">
    <property type="protein sequence ID" value="TLE10886.1"/>
    <property type="molecule type" value="Genomic_DNA"/>
</dbReference>
<keyword evidence="3" id="KW-0408">Iron</keyword>
<feature type="domain" description="Calcineurin-like phosphoesterase" evidence="6">
    <location>
        <begin position="49"/>
        <end position="293"/>
    </location>
</feature>
<evidence type="ECO:0000256" key="5">
    <source>
        <dbReference type="SAM" id="SignalP"/>
    </source>
</evidence>
<evidence type="ECO:0000259" key="6">
    <source>
        <dbReference type="Pfam" id="PF00149"/>
    </source>
</evidence>
<evidence type="ECO:0000256" key="4">
    <source>
        <dbReference type="ARBA" id="ARBA00025742"/>
    </source>
</evidence>
<proteinExistence type="inferred from homology"/>
<evidence type="ECO:0000256" key="2">
    <source>
        <dbReference type="ARBA" id="ARBA00022801"/>
    </source>
</evidence>
<comment type="caution">
    <text evidence="7">The sequence shown here is derived from an EMBL/GenBank/DDBJ whole genome shotgun (WGS) entry which is preliminary data.</text>
</comment>
<keyword evidence="5" id="KW-0732">Signal</keyword>
<dbReference type="PROSITE" id="PS51257">
    <property type="entry name" value="PROKAR_LIPOPROTEIN"/>
    <property type="match status" value="1"/>
</dbReference>
<dbReference type="Pfam" id="PF00149">
    <property type="entry name" value="Metallophos"/>
    <property type="match status" value="1"/>
</dbReference>
<dbReference type="GO" id="GO:0016787">
    <property type="term" value="F:hydrolase activity"/>
    <property type="evidence" value="ECO:0007669"/>
    <property type="project" value="UniProtKB-KW"/>
</dbReference>
<sequence length="445" mass="50672">MQKFLLILCVNIIFCACSSTLPTFSYESDSTFKSSIEEKAAPAYPQAYFAVLSDTHIYDTKLGVDGEAFKEYLNNDRKMLVQSVEILESALSDIASKKPQFVLISGDLTKDGEISSHELLQKRLYDLKAQGIQTYVVPGNHDVNNSHARSFHGATTKQVKSAQKEDFARIYADFGYNQAIKKDPDSLSYIIEPVEGLWIFGLDSTRFRENSMKKDPIVDGKFYPQTLQWIEANLIEANREGKAVIAFFHHGILEHYTGNATFYPEYLIEDFQAIAKMFAFYNVRMVFTGHFHANDISMQEFNGRALYDIETGSLVSAPSPYRFVTLKDNKAFITTSVVKEIPSVQDFQTFATEYTKNGFEVLGKAVMDKFFVSKKDQDILAPYISSAFIAHYRGDEMPQKDQKLIPDSKELGMFGKLVLHKKRDLIINIWHDLKPQDNNIVLEFK</sequence>
<dbReference type="InterPro" id="IPR004843">
    <property type="entry name" value="Calcineurin-like_PHP"/>
</dbReference>
<evidence type="ECO:0000313" key="8">
    <source>
        <dbReference type="Proteomes" id="UP000029857"/>
    </source>
</evidence>
<gene>
    <name evidence="7" type="ORF">LS79_004300</name>
</gene>